<accession>A0A1B0GGN0</accession>
<dbReference type="EnsemblMetazoa" id="GPAI000038-RA">
    <property type="protein sequence ID" value="GPAI000038-PA"/>
    <property type="gene ID" value="GPAI000038"/>
</dbReference>
<name>A0A1B0GGN0_GLOPL</name>
<dbReference type="VEuPathDB" id="VectorBase:GPAI000038"/>
<keyword evidence="2" id="KW-1185">Reference proteome</keyword>
<evidence type="ECO:0000313" key="2">
    <source>
        <dbReference type="Proteomes" id="UP000092445"/>
    </source>
</evidence>
<organism evidence="1 2">
    <name type="scientific">Glossina pallidipes</name>
    <name type="common">Tsetse fly</name>
    <dbReference type="NCBI Taxonomy" id="7398"/>
    <lineage>
        <taxon>Eukaryota</taxon>
        <taxon>Metazoa</taxon>
        <taxon>Ecdysozoa</taxon>
        <taxon>Arthropoda</taxon>
        <taxon>Hexapoda</taxon>
        <taxon>Insecta</taxon>
        <taxon>Pterygota</taxon>
        <taxon>Neoptera</taxon>
        <taxon>Endopterygota</taxon>
        <taxon>Diptera</taxon>
        <taxon>Brachycera</taxon>
        <taxon>Muscomorpha</taxon>
        <taxon>Hippoboscoidea</taxon>
        <taxon>Glossinidae</taxon>
        <taxon>Glossina</taxon>
    </lineage>
</organism>
<sequence length="191" mass="22515">MEEGLVLKKFHCFLTVFKFSKKEYHNNSKDGSLSVFNSESLELVMVSLDQRQNRNYLKNVENYLKNKSLSYKTEQEINNVFPFTSIPNHKMQKTSWIHWNTIQKKKTAEHSTFPDAKHSHKCIQTMNIINAFLKNALCFVRFIILRCAVVKTTFYYCGASSNRFALYAIQYGKLKKKNFDHFVFQDDTKLL</sequence>
<reference evidence="1" key="2">
    <citation type="submission" date="2020-05" db="UniProtKB">
        <authorList>
            <consortium name="EnsemblMetazoa"/>
        </authorList>
    </citation>
    <scope>IDENTIFICATION</scope>
    <source>
        <strain evidence="1">IAEA</strain>
    </source>
</reference>
<evidence type="ECO:0000313" key="1">
    <source>
        <dbReference type="EnsemblMetazoa" id="GPAI000038-PA"/>
    </source>
</evidence>
<reference evidence="2" key="1">
    <citation type="submission" date="2014-03" db="EMBL/GenBank/DDBJ databases">
        <authorList>
            <person name="Aksoy S."/>
            <person name="Warren W."/>
            <person name="Wilson R.K."/>
        </authorList>
    </citation>
    <scope>NUCLEOTIDE SEQUENCE [LARGE SCALE GENOMIC DNA]</scope>
    <source>
        <strain evidence="2">IAEA</strain>
    </source>
</reference>
<dbReference type="Proteomes" id="UP000092445">
    <property type="component" value="Unassembled WGS sequence"/>
</dbReference>
<dbReference type="AlphaFoldDB" id="A0A1B0GGN0"/>
<proteinExistence type="predicted"/>
<protein>
    <submittedName>
        <fullName evidence="1">Uncharacterized protein</fullName>
    </submittedName>
</protein>